<reference evidence="8 9" key="1">
    <citation type="journal article" date="2022" name="Nat. Plants">
        <title>Genomes of leafy and leafless Platanthera orchids illuminate the evolution of mycoheterotrophy.</title>
        <authorList>
            <person name="Li M.H."/>
            <person name="Liu K.W."/>
            <person name="Li Z."/>
            <person name="Lu H.C."/>
            <person name="Ye Q.L."/>
            <person name="Zhang D."/>
            <person name="Wang J.Y."/>
            <person name="Li Y.F."/>
            <person name="Zhong Z.M."/>
            <person name="Liu X."/>
            <person name="Yu X."/>
            <person name="Liu D.K."/>
            <person name="Tu X.D."/>
            <person name="Liu B."/>
            <person name="Hao Y."/>
            <person name="Liao X.Y."/>
            <person name="Jiang Y.T."/>
            <person name="Sun W.H."/>
            <person name="Chen J."/>
            <person name="Chen Y.Q."/>
            <person name="Ai Y."/>
            <person name="Zhai J.W."/>
            <person name="Wu S.S."/>
            <person name="Zhou Z."/>
            <person name="Hsiao Y.Y."/>
            <person name="Wu W.L."/>
            <person name="Chen Y.Y."/>
            <person name="Lin Y.F."/>
            <person name="Hsu J.L."/>
            <person name="Li C.Y."/>
            <person name="Wang Z.W."/>
            <person name="Zhao X."/>
            <person name="Zhong W.Y."/>
            <person name="Ma X.K."/>
            <person name="Ma L."/>
            <person name="Huang J."/>
            <person name="Chen G.Z."/>
            <person name="Huang M.Z."/>
            <person name="Huang L."/>
            <person name="Peng D.H."/>
            <person name="Luo Y.B."/>
            <person name="Zou S.Q."/>
            <person name="Chen S.P."/>
            <person name="Lan S."/>
            <person name="Tsai W.C."/>
            <person name="Van de Peer Y."/>
            <person name="Liu Z.J."/>
        </authorList>
    </citation>
    <scope>NUCLEOTIDE SEQUENCE [LARGE SCALE GENOMIC DNA]</scope>
    <source>
        <strain evidence="8">Lor288</strain>
    </source>
</reference>
<evidence type="ECO:0000313" key="8">
    <source>
        <dbReference type="EMBL" id="KAK8967315.1"/>
    </source>
</evidence>
<evidence type="ECO:0000256" key="5">
    <source>
        <dbReference type="ARBA" id="ARBA00023242"/>
    </source>
</evidence>
<protein>
    <submittedName>
        <fullName evidence="8">Agamous-like MADS-box protein AGL61</fullName>
    </submittedName>
</protein>
<sequence>MMMARKKRQSMGRQKIAMKRIEWEVSRQVCFLKRRAGLFKKATELSILCGAKISIVVFSPAGKPFSFGHPSLDHIIRRFFSGGSDAPPQLHGIRVDGDKMHHLNEEHTGNSYMGDANPEIGDPSQVSQLASRGLLQVPPVGRDQSSKDGRTYFFVRSGRTARAVSPF</sequence>
<dbReference type="PROSITE" id="PS50066">
    <property type="entry name" value="MADS_BOX_2"/>
    <property type="match status" value="1"/>
</dbReference>
<evidence type="ECO:0000259" key="7">
    <source>
        <dbReference type="PROSITE" id="PS50066"/>
    </source>
</evidence>
<evidence type="ECO:0000256" key="1">
    <source>
        <dbReference type="ARBA" id="ARBA00004123"/>
    </source>
</evidence>
<evidence type="ECO:0000256" key="2">
    <source>
        <dbReference type="ARBA" id="ARBA00023015"/>
    </source>
</evidence>
<dbReference type="InterPro" id="IPR033896">
    <property type="entry name" value="MEF2-like_N"/>
</dbReference>
<keyword evidence="9" id="KW-1185">Reference proteome</keyword>
<keyword evidence="5" id="KW-0539">Nucleus</keyword>
<dbReference type="PANTHER" id="PTHR11945:SF629">
    <property type="entry name" value="OS02G0164450 PROTEIN"/>
    <property type="match status" value="1"/>
</dbReference>
<feature type="region of interest" description="Disordered" evidence="6">
    <location>
        <begin position="104"/>
        <end position="124"/>
    </location>
</feature>
<keyword evidence="4" id="KW-0804">Transcription</keyword>
<keyword evidence="2" id="KW-0805">Transcription regulation</keyword>
<dbReference type="SMART" id="SM00432">
    <property type="entry name" value="MADS"/>
    <property type="match status" value="1"/>
</dbReference>
<dbReference type="SUPFAM" id="SSF55455">
    <property type="entry name" value="SRF-like"/>
    <property type="match status" value="1"/>
</dbReference>
<dbReference type="CDD" id="cd00265">
    <property type="entry name" value="MADS_MEF2_like"/>
    <property type="match status" value="1"/>
</dbReference>
<evidence type="ECO:0000256" key="3">
    <source>
        <dbReference type="ARBA" id="ARBA00023125"/>
    </source>
</evidence>
<proteinExistence type="predicted"/>
<dbReference type="InterPro" id="IPR002100">
    <property type="entry name" value="TF_MADSbox"/>
</dbReference>
<dbReference type="Proteomes" id="UP001412067">
    <property type="component" value="Unassembled WGS sequence"/>
</dbReference>
<dbReference type="InterPro" id="IPR036879">
    <property type="entry name" value="TF_MADSbox_sf"/>
</dbReference>
<dbReference type="Pfam" id="PF00319">
    <property type="entry name" value="SRF-TF"/>
    <property type="match status" value="1"/>
</dbReference>
<keyword evidence="3" id="KW-0238">DNA-binding</keyword>
<evidence type="ECO:0000256" key="6">
    <source>
        <dbReference type="SAM" id="MobiDB-lite"/>
    </source>
</evidence>
<name>A0ABR2MT00_9ASPA</name>
<dbReference type="PANTHER" id="PTHR11945">
    <property type="entry name" value="MADS BOX PROTEIN"/>
    <property type="match status" value="1"/>
</dbReference>
<evidence type="ECO:0000313" key="9">
    <source>
        <dbReference type="Proteomes" id="UP001412067"/>
    </source>
</evidence>
<evidence type="ECO:0000256" key="4">
    <source>
        <dbReference type="ARBA" id="ARBA00023163"/>
    </source>
</evidence>
<gene>
    <name evidence="8" type="primary">AGL61</name>
    <name evidence="8" type="ORF">KSP40_PGU000760</name>
</gene>
<dbReference type="PRINTS" id="PR00404">
    <property type="entry name" value="MADSDOMAIN"/>
</dbReference>
<dbReference type="Gene3D" id="3.40.1810.10">
    <property type="entry name" value="Transcription factor, MADS-box"/>
    <property type="match status" value="1"/>
</dbReference>
<comment type="caution">
    <text evidence="8">The sequence shown here is derived from an EMBL/GenBank/DDBJ whole genome shotgun (WGS) entry which is preliminary data.</text>
</comment>
<feature type="domain" description="MADS-box" evidence="7">
    <location>
        <begin position="11"/>
        <end position="71"/>
    </location>
</feature>
<comment type="subcellular location">
    <subcellularLocation>
        <location evidence="1">Nucleus</location>
    </subcellularLocation>
</comment>
<organism evidence="8 9">
    <name type="scientific">Platanthera guangdongensis</name>
    <dbReference type="NCBI Taxonomy" id="2320717"/>
    <lineage>
        <taxon>Eukaryota</taxon>
        <taxon>Viridiplantae</taxon>
        <taxon>Streptophyta</taxon>
        <taxon>Embryophyta</taxon>
        <taxon>Tracheophyta</taxon>
        <taxon>Spermatophyta</taxon>
        <taxon>Magnoliopsida</taxon>
        <taxon>Liliopsida</taxon>
        <taxon>Asparagales</taxon>
        <taxon>Orchidaceae</taxon>
        <taxon>Orchidoideae</taxon>
        <taxon>Orchideae</taxon>
        <taxon>Orchidinae</taxon>
        <taxon>Platanthera</taxon>
    </lineage>
</organism>
<accession>A0ABR2MT00</accession>
<dbReference type="EMBL" id="JBBWWR010000005">
    <property type="protein sequence ID" value="KAK8967315.1"/>
    <property type="molecule type" value="Genomic_DNA"/>
</dbReference>